<sequence length="89" mass="10387">ALDDIINVKCLPTEFNTIHSPSPNNCELCNKSLIVDYYKKEIETNVKSFLNRLEKDSIILTEENRNLEGEKKEVQEKKEEIEVINKIHL</sequence>
<keyword evidence="1" id="KW-0175">Coiled coil</keyword>
<reference evidence="2" key="1">
    <citation type="submission" date="2021-06" db="EMBL/GenBank/DDBJ databases">
        <authorList>
            <person name="Kallberg Y."/>
            <person name="Tangrot J."/>
            <person name="Rosling A."/>
        </authorList>
    </citation>
    <scope>NUCLEOTIDE SEQUENCE</scope>
    <source>
        <strain evidence="2">UK204</strain>
    </source>
</reference>
<dbReference type="Proteomes" id="UP000789570">
    <property type="component" value="Unassembled WGS sequence"/>
</dbReference>
<evidence type="ECO:0000313" key="3">
    <source>
        <dbReference type="Proteomes" id="UP000789570"/>
    </source>
</evidence>
<dbReference type="EMBL" id="CAJVPQ010005157">
    <property type="protein sequence ID" value="CAG8664995.1"/>
    <property type="molecule type" value="Genomic_DNA"/>
</dbReference>
<feature type="coiled-coil region" evidence="1">
    <location>
        <begin position="50"/>
        <end position="87"/>
    </location>
</feature>
<evidence type="ECO:0000256" key="1">
    <source>
        <dbReference type="SAM" id="Coils"/>
    </source>
</evidence>
<comment type="caution">
    <text evidence="2">The sequence shown here is derived from an EMBL/GenBank/DDBJ whole genome shotgun (WGS) entry which is preliminary data.</text>
</comment>
<organism evidence="2 3">
    <name type="scientific">Funneliformis caledonium</name>
    <dbReference type="NCBI Taxonomy" id="1117310"/>
    <lineage>
        <taxon>Eukaryota</taxon>
        <taxon>Fungi</taxon>
        <taxon>Fungi incertae sedis</taxon>
        <taxon>Mucoromycota</taxon>
        <taxon>Glomeromycotina</taxon>
        <taxon>Glomeromycetes</taxon>
        <taxon>Glomerales</taxon>
        <taxon>Glomeraceae</taxon>
        <taxon>Funneliformis</taxon>
    </lineage>
</organism>
<proteinExistence type="predicted"/>
<accession>A0A9N9E9A2</accession>
<protein>
    <submittedName>
        <fullName evidence="2">1069_t:CDS:1</fullName>
    </submittedName>
</protein>
<evidence type="ECO:0000313" key="2">
    <source>
        <dbReference type="EMBL" id="CAG8664995.1"/>
    </source>
</evidence>
<keyword evidence="3" id="KW-1185">Reference proteome</keyword>
<feature type="non-terminal residue" evidence="2">
    <location>
        <position position="1"/>
    </location>
</feature>
<name>A0A9N9E9A2_9GLOM</name>
<gene>
    <name evidence="2" type="ORF">FCALED_LOCUS11729</name>
</gene>
<dbReference type="AlphaFoldDB" id="A0A9N9E9A2"/>